<comment type="caution">
    <text evidence="1">The sequence shown here is derived from an EMBL/GenBank/DDBJ whole genome shotgun (WGS) entry which is preliminary data.</text>
</comment>
<accession>I3IHF9</accession>
<keyword evidence="2" id="KW-1185">Reference proteome</keyword>
<organism evidence="1 2">
    <name type="scientific">Candidatus Jettenia caeni</name>
    <dbReference type="NCBI Taxonomy" id="247490"/>
    <lineage>
        <taxon>Bacteria</taxon>
        <taxon>Pseudomonadati</taxon>
        <taxon>Planctomycetota</taxon>
        <taxon>Candidatus Brocadiia</taxon>
        <taxon>Candidatus Brocadiales</taxon>
        <taxon>Candidatus Brocadiaceae</taxon>
        <taxon>Candidatus Jettenia</taxon>
    </lineage>
</organism>
<evidence type="ECO:0000313" key="2">
    <source>
        <dbReference type="Proteomes" id="UP000002985"/>
    </source>
</evidence>
<dbReference type="Proteomes" id="UP000002985">
    <property type="component" value="Unassembled WGS sequence"/>
</dbReference>
<evidence type="ECO:0008006" key="3">
    <source>
        <dbReference type="Google" id="ProtNLM"/>
    </source>
</evidence>
<dbReference type="AlphaFoldDB" id="I3IHF9"/>
<protein>
    <recommendedName>
        <fullName evidence="3">BREX-3 system P-loop-containing protein BrxF</fullName>
    </recommendedName>
</protein>
<sequence length="161" mass="18446">MSEQIIKGIEQVTGLYYRLILVVAPSGKGKTLALQEVRKRLALPLLNVNIELSRCLLDLTEKQRAIHASTILRDIIEKHNERVILLDNTELLFDVSLKLDPLRLLQGISRNKTIAASWNGKIENGYLIYAEPNHPEYRRYPVKDFLVVSPEEDYLPISNKI</sequence>
<dbReference type="NCBIfam" id="NF033453">
    <property type="entry name" value="BREX_3_BrxF"/>
    <property type="match status" value="1"/>
</dbReference>
<dbReference type="EMBL" id="BAFH01000002">
    <property type="protein sequence ID" value="GAB61154.1"/>
    <property type="molecule type" value="Genomic_DNA"/>
</dbReference>
<reference evidence="1 2" key="1">
    <citation type="journal article" date="2012" name="FEBS Lett.">
        <title>Anammox organism KSU-1 expresses a NirK-type copper-containing nitrite reductase instead of a NirS-type with cytochrome cd1.</title>
        <authorList>
            <person name="Hira D."/>
            <person name="Toh H."/>
            <person name="Migita C.T."/>
            <person name="Okubo H."/>
            <person name="Nishiyama T."/>
            <person name="Hattori M."/>
            <person name="Furukawa K."/>
            <person name="Fujii T."/>
        </authorList>
    </citation>
    <scope>NUCLEOTIDE SEQUENCE [LARGE SCALE GENOMIC DNA]</scope>
</reference>
<dbReference type="InterPro" id="IPR048067">
    <property type="entry name" value="BREX_3_BrxF"/>
</dbReference>
<dbReference type="OrthoDB" id="7503064at2"/>
<dbReference type="eggNOG" id="COG0470">
    <property type="taxonomic scope" value="Bacteria"/>
</dbReference>
<name>I3IHF9_9BACT</name>
<dbReference type="STRING" id="247490.KSU1_B0297"/>
<evidence type="ECO:0000313" key="1">
    <source>
        <dbReference type="EMBL" id="GAB61154.1"/>
    </source>
</evidence>
<proteinExistence type="predicted"/>
<gene>
    <name evidence="1" type="ORF">KSU1_B0297</name>
</gene>